<comment type="caution">
    <text evidence="1">The sequence shown here is derived from an EMBL/GenBank/DDBJ whole genome shotgun (WGS) entry which is preliminary data.</text>
</comment>
<accession>A0A7W9PDX9</accession>
<dbReference type="Proteomes" id="UP000540412">
    <property type="component" value="Unassembled WGS sequence"/>
</dbReference>
<dbReference type="AlphaFoldDB" id="A0A7W9PDX9"/>
<organism evidence="1 2">
    <name type="scientific">Nocardia transvalensis</name>
    <dbReference type="NCBI Taxonomy" id="37333"/>
    <lineage>
        <taxon>Bacteria</taxon>
        <taxon>Bacillati</taxon>
        <taxon>Actinomycetota</taxon>
        <taxon>Actinomycetes</taxon>
        <taxon>Mycobacteriales</taxon>
        <taxon>Nocardiaceae</taxon>
        <taxon>Nocardia</taxon>
    </lineage>
</organism>
<evidence type="ECO:0000313" key="1">
    <source>
        <dbReference type="EMBL" id="MBB5914426.1"/>
    </source>
</evidence>
<reference evidence="1 2" key="1">
    <citation type="submission" date="2020-08" db="EMBL/GenBank/DDBJ databases">
        <title>Sequencing the genomes of 1000 actinobacteria strains.</title>
        <authorList>
            <person name="Klenk H.-P."/>
        </authorList>
    </citation>
    <scope>NUCLEOTIDE SEQUENCE [LARGE SCALE GENOMIC DNA]</scope>
    <source>
        <strain evidence="1 2">DSM 43582</strain>
    </source>
</reference>
<protein>
    <submittedName>
        <fullName evidence="1">Uncharacterized protein</fullName>
    </submittedName>
</protein>
<dbReference type="EMBL" id="JACHIT010000001">
    <property type="protein sequence ID" value="MBB5914426.1"/>
    <property type="molecule type" value="Genomic_DNA"/>
</dbReference>
<name>A0A7W9PDX9_9NOCA</name>
<proteinExistence type="predicted"/>
<gene>
    <name evidence="1" type="ORF">BJY24_003293</name>
</gene>
<keyword evidence="2" id="KW-1185">Reference proteome</keyword>
<sequence>MEHHWRTRLIEFPGGMLEIRDYGDLPESDSDSGVYLELCNPALEDRSGETDAEAS</sequence>
<evidence type="ECO:0000313" key="2">
    <source>
        <dbReference type="Proteomes" id="UP000540412"/>
    </source>
</evidence>